<evidence type="ECO:0000259" key="2">
    <source>
        <dbReference type="Pfam" id="PF18970"/>
    </source>
</evidence>
<keyword evidence="4" id="KW-1185">Reference proteome</keyword>
<dbReference type="Pfam" id="PF18970">
    <property type="entry name" value="DUF5709"/>
    <property type="match status" value="1"/>
</dbReference>
<dbReference type="Proteomes" id="UP001160130">
    <property type="component" value="Unassembled WGS sequence"/>
</dbReference>
<proteinExistence type="predicted"/>
<organism evidence="3 4">
    <name type="scientific">Mycolicibacterium frederiksbergense</name>
    <dbReference type="NCBI Taxonomy" id="117567"/>
    <lineage>
        <taxon>Bacteria</taxon>
        <taxon>Bacillati</taxon>
        <taxon>Actinomycetota</taxon>
        <taxon>Actinomycetes</taxon>
        <taxon>Mycobacteriales</taxon>
        <taxon>Mycobacteriaceae</taxon>
        <taxon>Mycolicibacterium</taxon>
    </lineage>
</organism>
<feature type="region of interest" description="Disordered" evidence="1">
    <location>
        <begin position="1"/>
        <end position="103"/>
    </location>
</feature>
<comment type="caution">
    <text evidence="3">The sequence shown here is derived from an EMBL/GenBank/DDBJ whole genome shotgun (WGS) entry which is preliminary data.</text>
</comment>
<name>A0ABT6KTC5_9MYCO</name>
<dbReference type="InterPro" id="IPR043763">
    <property type="entry name" value="DUF5709"/>
</dbReference>
<gene>
    <name evidence="3" type="ORF">M2272_000609</name>
</gene>
<feature type="domain" description="DUF5709" evidence="2">
    <location>
        <begin position="96"/>
        <end position="144"/>
    </location>
</feature>
<evidence type="ECO:0000313" key="4">
    <source>
        <dbReference type="Proteomes" id="UP001160130"/>
    </source>
</evidence>
<feature type="compositionally biased region" description="Basic and acidic residues" evidence="1">
    <location>
        <begin position="78"/>
        <end position="98"/>
    </location>
</feature>
<sequence length="146" mass="15695">MTVRDLTGEYSSDDDDQLQPEDTLIDTGVDDVLDVGYSPPDRSYSRAAVSGMETLDQRLDAEEPDPSSRIDSPLDTGDQERSDEAEREVEFPQRDEVGGVRAGRLVASNRGYGEDAEADLVAYDVGINGGAASAEEAAVHVIEDEG</sequence>
<evidence type="ECO:0000313" key="3">
    <source>
        <dbReference type="EMBL" id="MDH6193988.1"/>
    </source>
</evidence>
<reference evidence="3 4" key="1">
    <citation type="submission" date="2023-04" db="EMBL/GenBank/DDBJ databases">
        <title>Forest soil microbial communities from Buena Vista Peninsula, Colon Province, Panama.</title>
        <authorList>
            <person name="Bouskill N."/>
        </authorList>
    </citation>
    <scope>NUCLEOTIDE SEQUENCE [LARGE SCALE GENOMIC DNA]</scope>
    <source>
        <strain evidence="3 4">AC80</strain>
    </source>
</reference>
<dbReference type="EMBL" id="JARXVE010000001">
    <property type="protein sequence ID" value="MDH6193988.1"/>
    <property type="molecule type" value="Genomic_DNA"/>
</dbReference>
<protein>
    <recommendedName>
        <fullName evidence="2">DUF5709 domain-containing protein</fullName>
    </recommendedName>
</protein>
<evidence type="ECO:0000256" key="1">
    <source>
        <dbReference type="SAM" id="MobiDB-lite"/>
    </source>
</evidence>
<accession>A0ABT6KTC5</accession>
<dbReference type="RefSeq" id="WP_280830648.1">
    <property type="nucleotide sequence ID" value="NZ_JARXVE010000001.1"/>
</dbReference>